<organism evidence="2 3">
    <name type="scientific">Mucor plumbeus</name>
    <dbReference type="NCBI Taxonomy" id="97098"/>
    <lineage>
        <taxon>Eukaryota</taxon>
        <taxon>Fungi</taxon>
        <taxon>Fungi incertae sedis</taxon>
        <taxon>Mucoromycota</taxon>
        <taxon>Mucoromycotina</taxon>
        <taxon>Mucoromycetes</taxon>
        <taxon>Mucorales</taxon>
        <taxon>Mucorineae</taxon>
        <taxon>Mucoraceae</taxon>
        <taxon>Mucor</taxon>
    </lineage>
</organism>
<evidence type="ECO:0000313" key="3">
    <source>
        <dbReference type="Proteomes" id="UP000650833"/>
    </source>
</evidence>
<dbReference type="OrthoDB" id="272985at2759"/>
<name>A0A8H7V6W3_9FUNG</name>
<gene>
    <name evidence="2" type="ORF">INT46_005518</name>
</gene>
<dbReference type="PANTHER" id="PTHR10492">
    <property type="match status" value="1"/>
</dbReference>
<evidence type="ECO:0000259" key="1">
    <source>
        <dbReference type="Pfam" id="PF21530"/>
    </source>
</evidence>
<dbReference type="InterPro" id="IPR049163">
    <property type="entry name" value="Pif1-like_2B_dom"/>
</dbReference>
<dbReference type="Pfam" id="PF21530">
    <property type="entry name" value="Pif1_2B_dom"/>
    <property type="match status" value="1"/>
</dbReference>
<dbReference type="AlphaFoldDB" id="A0A8H7V6W3"/>
<keyword evidence="3" id="KW-1185">Reference proteome</keyword>
<dbReference type="EMBL" id="JAEPRC010000171">
    <property type="protein sequence ID" value="KAG2205598.1"/>
    <property type="molecule type" value="Genomic_DNA"/>
</dbReference>
<accession>A0A8H7V6W3</accession>
<feature type="domain" description="DNA helicase Pif1-like 2B" evidence="1">
    <location>
        <begin position="71"/>
        <end position="116"/>
    </location>
</feature>
<evidence type="ECO:0000313" key="2">
    <source>
        <dbReference type="EMBL" id="KAG2205598.1"/>
    </source>
</evidence>
<sequence length="131" mass="15026">MKRKLKQDLEDPKARSTTPMKTRIVPTWRYKPKNEKEINNLLLDCLPGRKFVYLSHDATFMEEHQLEVSVELLNIVDNGSLLPHIPDLKIVPQIRCIRNIDLTTGICNGARLVVTSVDTNILEVVINNRPI</sequence>
<proteinExistence type="predicted"/>
<dbReference type="Proteomes" id="UP000650833">
    <property type="component" value="Unassembled WGS sequence"/>
</dbReference>
<reference evidence="2" key="1">
    <citation type="submission" date="2020-12" db="EMBL/GenBank/DDBJ databases">
        <title>Metabolic potential, ecology and presence of endohyphal bacteria is reflected in genomic diversity of Mucoromycotina.</title>
        <authorList>
            <person name="Muszewska A."/>
            <person name="Okrasinska A."/>
            <person name="Steczkiewicz K."/>
            <person name="Drgas O."/>
            <person name="Orlowska M."/>
            <person name="Perlinska-Lenart U."/>
            <person name="Aleksandrzak-Piekarczyk T."/>
            <person name="Szatraj K."/>
            <person name="Zielenkiewicz U."/>
            <person name="Pilsyk S."/>
            <person name="Malc E."/>
            <person name="Mieczkowski P."/>
            <person name="Kruszewska J.S."/>
            <person name="Biernat P."/>
            <person name="Pawlowska J."/>
        </authorList>
    </citation>
    <scope>NUCLEOTIDE SEQUENCE</scope>
    <source>
        <strain evidence="2">CBS 226.32</strain>
    </source>
</reference>
<comment type="caution">
    <text evidence="2">The sequence shown here is derived from an EMBL/GenBank/DDBJ whole genome shotgun (WGS) entry which is preliminary data.</text>
</comment>
<protein>
    <recommendedName>
        <fullName evidence="1">DNA helicase Pif1-like 2B domain-containing protein</fullName>
    </recommendedName>
</protein>